<feature type="chain" id="PRO_5047213533" evidence="5">
    <location>
        <begin position="33"/>
        <end position="331"/>
    </location>
</feature>
<evidence type="ECO:0000313" key="8">
    <source>
        <dbReference type="EMBL" id="MCB8890099.1"/>
    </source>
</evidence>
<proteinExistence type="inferred from homology"/>
<feature type="signal peptide" evidence="5">
    <location>
        <begin position="1"/>
        <end position="32"/>
    </location>
</feature>
<comment type="caution">
    <text evidence="8">The sequence shown here is derived from an EMBL/GenBank/DDBJ whole genome shotgun (WGS) entry which is preliminary data.</text>
</comment>
<evidence type="ECO:0000256" key="2">
    <source>
        <dbReference type="ARBA" id="ARBA00008150"/>
    </source>
</evidence>
<sequence length="331" mass="36710">MRVSGERVFQARRLLIGASVASLGLLALPALADDISSQASPNPVCSRPELVQAPQDDVERWLVRSMLASQCYEYQARAVSIDSLGVRTLALSHRINDGVRQQVVQHLDGPSISVERRSQAGRLAWFVPDSSPDERASPEAWALHVEQFYAVTIENEERIAGRVASRLRFDPFDENRYMHTWWVDEETGLLLKHELRDAQERVIETFQMTQLQSPELYDGPLVDEEGREEVDAALDVNWLPDGFVAQPALITGDDPLPQRFYSDGLASISVFATPVADQPLVSGVYTLGVSSVAIELVEFDDEPWQLVGIGELPAAQVRRIVQSIELGAPPS</sequence>
<protein>
    <submittedName>
        <fullName evidence="8">MucB/RseB C-terminal domain-containing protein</fullName>
    </submittedName>
</protein>
<evidence type="ECO:0000256" key="3">
    <source>
        <dbReference type="ARBA" id="ARBA00022729"/>
    </source>
</evidence>
<dbReference type="Proteomes" id="UP001319882">
    <property type="component" value="Unassembled WGS sequence"/>
</dbReference>
<dbReference type="InterPro" id="IPR033434">
    <property type="entry name" value="MucB/RseB_N"/>
</dbReference>
<evidence type="ECO:0000259" key="7">
    <source>
        <dbReference type="Pfam" id="PF17188"/>
    </source>
</evidence>
<feature type="domain" description="MucB/RseB C-terminal" evidence="7">
    <location>
        <begin position="234"/>
        <end position="325"/>
    </location>
</feature>
<keyword evidence="9" id="KW-1185">Reference proteome</keyword>
<gene>
    <name evidence="8" type="ORF">GEV37_13350</name>
</gene>
<evidence type="ECO:0000313" key="9">
    <source>
        <dbReference type="Proteomes" id="UP001319882"/>
    </source>
</evidence>
<organism evidence="8 9">
    <name type="scientific">Vreelandella malpeensis</name>
    <dbReference type="NCBI Taxonomy" id="1172368"/>
    <lineage>
        <taxon>Bacteria</taxon>
        <taxon>Pseudomonadati</taxon>
        <taxon>Pseudomonadota</taxon>
        <taxon>Gammaproteobacteria</taxon>
        <taxon>Oceanospirillales</taxon>
        <taxon>Halomonadaceae</taxon>
        <taxon>Vreelandella</taxon>
    </lineage>
</organism>
<dbReference type="EMBL" id="WHVL01000005">
    <property type="protein sequence ID" value="MCB8890099.1"/>
    <property type="molecule type" value="Genomic_DNA"/>
</dbReference>
<keyword evidence="3 5" id="KW-0732">Signal</keyword>
<evidence type="ECO:0000256" key="5">
    <source>
        <dbReference type="SAM" id="SignalP"/>
    </source>
</evidence>
<evidence type="ECO:0000259" key="6">
    <source>
        <dbReference type="Pfam" id="PF03888"/>
    </source>
</evidence>
<dbReference type="CDD" id="cd16327">
    <property type="entry name" value="RseB"/>
    <property type="match status" value="1"/>
</dbReference>
<comment type="subcellular location">
    <subcellularLocation>
        <location evidence="1">Periplasm</location>
    </subcellularLocation>
</comment>
<evidence type="ECO:0000256" key="4">
    <source>
        <dbReference type="ARBA" id="ARBA00022764"/>
    </source>
</evidence>
<keyword evidence="4" id="KW-0574">Periplasm</keyword>
<dbReference type="PANTHER" id="PTHR38782">
    <property type="match status" value="1"/>
</dbReference>
<dbReference type="InterPro" id="IPR033436">
    <property type="entry name" value="MucB/RseB_C"/>
</dbReference>
<dbReference type="Pfam" id="PF17188">
    <property type="entry name" value="MucB_RseB_C"/>
    <property type="match status" value="1"/>
</dbReference>
<dbReference type="InterPro" id="IPR038484">
    <property type="entry name" value="MucB/RseB_C_sf"/>
</dbReference>
<evidence type="ECO:0000256" key="1">
    <source>
        <dbReference type="ARBA" id="ARBA00004418"/>
    </source>
</evidence>
<dbReference type="InterPro" id="IPR005588">
    <property type="entry name" value="MucB_RseB"/>
</dbReference>
<dbReference type="PANTHER" id="PTHR38782:SF1">
    <property type="entry name" value="SIGMA-E FACTOR REGULATORY PROTEIN RSEB"/>
    <property type="match status" value="1"/>
</dbReference>
<name>A0ABS8DV73_9GAMM</name>
<dbReference type="Gene3D" id="3.30.200.100">
    <property type="entry name" value="MucB/RseB, C-terminal domain"/>
    <property type="match status" value="1"/>
</dbReference>
<accession>A0ABS8DV73</accession>
<comment type="similarity">
    <text evidence="2">Belongs to the RseB family.</text>
</comment>
<feature type="domain" description="MucB/RseB N-terminal" evidence="6">
    <location>
        <begin position="58"/>
        <end position="215"/>
    </location>
</feature>
<reference evidence="8 9" key="1">
    <citation type="journal article" date="2021" name="Sci. Rep.">
        <title>Genome analysis of a halophilic bacterium Halomonas malpeensis YU-PRIM-29(T) reveals its exopolysaccharide and pigment producing capabilities.</title>
        <authorList>
            <person name="Athmika"/>
            <person name="Ghate S.D."/>
            <person name="Arun A.B."/>
            <person name="Rao S.S."/>
            <person name="Kumar S.T.A."/>
            <person name="Kandiyil M.K."/>
            <person name="Saptami K."/>
            <person name="Rekha P.D."/>
        </authorList>
    </citation>
    <scope>NUCLEOTIDE SEQUENCE [LARGE SCALE GENOMIC DNA]</scope>
    <source>
        <strain evidence="9">prim 29</strain>
    </source>
</reference>
<dbReference type="Pfam" id="PF03888">
    <property type="entry name" value="MucB_RseB"/>
    <property type="match status" value="1"/>
</dbReference>
<dbReference type="Gene3D" id="2.50.20.10">
    <property type="entry name" value="Lipoprotein localisation LolA/LolB/LppX"/>
    <property type="match status" value="1"/>
</dbReference>